<organism evidence="3 4">
    <name type="scientific">Planomonospora venezuelensis</name>
    <dbReference type="NCBI Taxonomy" id="1999"/>
    <lineage>
        <taxon>Bacteria</taxon>
        <taxon>Bacillati</taxon>
        <taxon>Actinomycetota</taxon>
        <taxon>Actinomycetes</taxon>
        <taxon>Streptosporangiales</taxon>
        <taxon>Streptosporangiaceae</taxon>
        <taxon>Planomonospora</taxon>
    </lineage>
</organism>
<comment type="caution">
    <text evidence="3">The sequence shown here is derived from an EMBL/GenBank/DDBJ whole genome shotgun (WGS) entry which is preliminary data.</text>
</comment>
<dbReference type="Proteomes" id="UP000562352">
    <property type="component" value="Unassembled WGS sequence"/>
</dbReference>
<name>A0A841D159_PLAVE</name>
<accession>A0A841D159</accession>
<evidence type="ECO:0000256" key="2">
    <source>
        <dbReference type="SAM" id="Phobius"/>
    </source>
</evidence>
<feature type="transmembrane region" description="Helical" evidence="2">
    <location>
        <begin position="158"/>
        <end position="175"/>
    </location>
</feature>
<keyword evidence="4" id="KW-1185">Reference proteome</keyword>
<feature type="compositionally biased region" description="Low complexity" evidence="1">
    <location>
        <begin position="281"/>
        <end position="300"/>
    </location>
</feature>
<dbReference type="RefSeq" id="WP_184937952.1">
    <property type="nucleotide sequence ID" value="NZ_BAAAWZ010000001.1"/>
</dbReference>
<evidence type="ECO:0000313" key="4">
    <source>
        <dbReference type="Proteomes" id="UP000562352"/>
    </source>
</evidence>
<dbReference type="AlphaFoldDB" id="A0A841D159"/>
<keyword evidence="2" id="KW-0812">Transmembrane</keyword>
<gene>
    <name evidence="3" type="ORF">FHS22_000504</name>
</gene>
<evidence type="ECO:0000256" key="1">
    <source>
        <dbReference type="SAM" id="MobiDB-lite"/>
    </source>
</evidence>
<evidence type="ECO:0008006" key="5">
    <source>
        <dbReference type="Google" id="ProtNLM"/>
    </source>
</evidence>
<feature type="transmembrane region" description="Helical" evidence="2">
    <location>
        <begin position="15"/>
        <end position="35"/>
    </location>
</feature>
<evidence type="ECO:0000313" key="3">
    <source>
        <dbReference type="EMBL" id="MBB5961266.1"/>
    </source>
</evidence>
<proteinExistence type="predicted"/>
<dbReference type="EMBL" id="JACHJJ010000001">
    <property type="protein sequence ID" value="MBB5961266.1"/>
    <property type="molecule type" value="Genomic_DNA"/>
</dbReference>
<feature type="transmembrane region" description="Helical" evidence="2">
    <location>
        <begin position="187"/>
        <end position="207"/>
    </location>
</feature>
<sequence>MEFWNIVIGLLRRKLVATLLIVFPLTAALVAFFLVPARYTASSFIVLTTSATGELLPQDPNKKGALTNPLLEFNDGLRTTSAILISALTTPQVLTQLGAPPEGNTELTIDDGRSSDVLLQLGGPFVYIEVDATSAAKAEKVVKDTRERVRGELHKRQVALGAPAATYISAVDVIPPTMAKQSLANKAQATGTVLVTAFLCLFGAVYARERSRIAKAARGDAALPAGAVRAPEPEERRPAPESAPVGSGAAPEPPTGAPGPPAEAPEPAEVPEPAEHEGRPEPVGAAAEAGPAGFAETTAEVRIPRPAASPEPAKHEEPYRPPEPDLDDDSITAVFPVIVIDDPAENVNGQVESSPGKSG</sequence>
<feature type="region of interest" description="Disordered" evidence="1">
    <location>
        <begin position="216"/>
        <end position="335"/>
    </location>
</feature>
<reference evidence="3 4" key="1">
    <citation type="submission" date="2020-08" db="EMBL/GenBank/DDBJ databases">
        <title>Genomic Encyclopedia of Type Strains, Phase III (KMG-III): the genomes of soil and plant-associated and newly described type strains.</title>
        <authorList>
            <person name="Whitman W."/>
        </authorList>
    </citation>
    <scope>NUCLEOTIDE SEQUENCE [LARGE SCALE GENOMIC DNA]</scope>
    <source>
        <strain evidence="3 4">CECT 3303</strain>
    </source>
</reference>
<feature type="compositionally biased region" description="Basic and acidic residues" evidence="1">
    <location>
        <begin position="312"/>
        <end position="323"/>
    </location>
</feature>
<feature type="compositionally biased region" description="Pro residues" evidence="1">
    <location>
        <begin position="251"/>
        <end position="270"/>
    </location>
</feature>
<feature type="compositionally biased region" description="Low complexity" evidence="1">
    <location>
        <begin position="216"/>
        <end position="230"/>
    </location>
</feature>
<keyword evidence="2" id="KW-1133">Transmembrane helix</keyword>
<protein>
    <recommendedName>
        <fullName evidence="5">Capsular polysaccharide biosynthesis protein</fullName>
    </recommendedName>
</protein>
<keyword evidence="2" id="KW-0472">Membrane</keyword>
<feature type="compositionally biased region" description="Low complexity" evidence="1">
    <location>
        <begin position="240"/>
        <end position="250"/>
    </location>
</feature>